<evidence type="ECO:0000256" key="1">
    <source>
        <dbReference type="SAM" id="MobiDB-lite"/>
    </source>
</evidence>
<dbReference type="RefSeq" id="WP_179282526.1">
    <property type="nucleotide sequence ID" value="NZ_FZOD01000080.1"/>
</dbReference>
<feature type="compositionally biased region" description="Basic and acidic residues" evidence="1">
    <location>
        <begin position="1"/>
        <end position="19"/>
    </location>
</feature>
<dbReference type="AlphaFoldDB" id="A0A239P2L5"/>
<accession>A0A239P2L5</accession>
<gene>
    <name evidence="3" type="ORF">SAMN05216276_108020</name>
</gene>
<organism evidence="3 4">
    <name type="scientific">Streptosporangium subroseum</name>
    <dbReference type="NCBI Taxonomy" id="106412"/>
    <lineage>
        <taxon>Bacteria</taxon>
        <taxon>Bacillati</taxon>
        <taxon>Actinomycetota</taxon>
        <taxon>Actinomycetes</taxon>
        <taxon>Streptosporangiales</taxon>
        <taxon>Streptosporangiaceae</taxon>
        <taxon>Streptosporangium</taxon>
    </lineage>
</organism>
<dbReference type="EMBL" id="FZOD01000080">
    <property type="protein sequence ID" value="SNT60894.1"/>
    <property type="molecule type" value="Genomic_DNA"/>
</dbReference>
<feature type="compositionally biased region" description="Polar residues" evidence="1">
    <location>
        <begin position="20"/>
        <end position="30"/>
    </location>
</feature>
<dbReference type="Pfam" id="PF14040">
    <property type="entry name" value="DNase_NucA_NucB"/>
    <property type="match status" value="1"/>
</dbReference>
<keyword evidence="4" id="KW-1185">Reference proteome</keyword>
<protein>
    <submittedName>
        <fullName evidence="3">Deoxyribonuclease NucA/NucB</fullName>
    </submittedName>
</protein>
<feature type="region of interest" description="Disordered" evidence="1">
    <location>
        <begin position="1"/>
        <end position="30"/>
    </location>
</feature>
<sequence>MGTDPNKVEPGDPLTKDKAGNQSKNRNVFSRSFQVDGTSYSSYCQYYFPENYKQPLLSLLDPVYGRAECDEYPFASTKNGAGYAADNGMKNHYSLRAVGKSHNSSHRGSHGKALGAFYNDNRVLPDDKFWVWIVN</sequence>
<dbReference type="Proteomes" id="UP000198282">
    <property type="component" value="Unassembled WGS sequence"/>
</dbReference>
<feature type="domain" description="Deoxyribonuclease NucA/NucB" evidence="2">
    <location>
        <begin position="67"/>
        <end position="131"/>
    </location>
</feature>
<reference evidence="3 4" key="1">
    <citation type="submission" date="2017-06" db="EMBL/GenBank/DDBJ databases">
        <authorList>
            <person name="Kim H.J."/>
            <person name="Triplett B.A."/>
        </authorList>
    </citation>
    <scope>NUCLEOTIDE SEQUENCE [LARGE SCALE GENOMIC DNA]</scope>
    <source>
        <strain evidence="3 4">CGMCC 4.2132</strain>
    </source>
</reference>
<dbReference type="InterPro" id="IPR029476">
    <property type="entry name" value="DNase_NucA_NucB"/>
</dbReference>
<evidence type="ECO:0000259" key="2">
    <source>
        <dbReference type="Pfam" id="PF14040"/>
    </source>
</evidence>
<evidence type="ECO:0000313" key="4">
    <source>
        <dbReference type="Proteomes" id="UP000198282"/>
    </source>
</evidence>
<evidence type="ECO:0000313" key="3">
    <source>
        <dbReference type="EMBL" id="SNT60894.1"/>
    </source>
</evidence>
<name>A0A239P2L5_9ACTN</name>
<proteinExistence type="predicted"/>